<dbReference type="InterPro" id="IPR003356">
    <property type="entry name" value="DNA_methylase_A-5"/>
</dbReference>
<organism evidence="2 3">
    <name type="scientific">Agathobaculum faecis</name>
    <dbReference type="NCBI Taxonomy" id="2763013"/>
    <lineage>
        <taxon>Bacteria</taxon>
        <taxon>Bacillati</taxon>
        <taxon>Bacillota</taxon>
        <taxon>Clostridia</taxon>
        <taxon>Eubacteriales</taxon>
        <taxon>Butyricicoccaceae</taxon>
        <taxon>Agathobaculum</taxon>
    </lineage>
</organism>
<dbReference type="AlphaFoldDB" id="A0A923LSZ9"/>
<proteinExistence type="predicted"/>
<gene>
    <name evidence="2" type="ORF">H8S45_03700</name>
</gene>
<evidence type="ECO:0000313" key="3">
    <source>
        <dbReference type="Proteomes" id="UP000606499"/>
    </source>
</evidence>
<dbReference type="Proteomes" id="UP000606499">
    <property type="component" value="Unassembled WGS sequence"/>
</dbReference>
<feature type="domain" description="DNA methylase adenine-specific" evidence="1">
    <location>
        <begin position="2"/>
        <end position="79"/>
    </location>
</feature>
<protein>
    <submittedName>
        <fullName evidence="2">N-6 DNA methylase</fullName>
    </submittedName>
</protein>
<dbReference type="EMBL" id="JACOPL010000003">
    <property type="protein sequence ID" value="MBC5724569.1"/>
    <property type="molecule type" value="Genomic_DNA"/>
</dbReference>
<sequence>MPCCAWVINKSSAHDTVLFVDARQLDILGQQDGKKISALLCQYRNDKQLETTQWYAVASIAEIAQKRYVLSPNLYTLPKELLLPSFEQISEDFNTSVDILCNRIPTSQLCESIKK</sequence>
<dbReference type="SUPFAM" id="SSF53335">
    <property type="entry name" value="S-adenosyl-L-methionine-dependent methyltransferases"/>
    <property type="match status" value="1"/>
</dbReference>
<keyword evidence="2" id="KW-0489">Methyltransferase</keyword>
<accession>A0A923LSZ9</accession>
<keyword evidence="2" id="KW-0808">Transferase</keyword>
<evidence type="ECO:0000313" key="2">
    <source>
        <dbReference type="EMBL" id="MBC5724569.1"/>
    </source>
</evidence>
<dbReference type="GO" id="GO:0003677">
    <property type="term" value="F:DNA binding"/>
    <property type="evidence" value="ECO:0007669"/>
    <property type="project" value="InterPro"/>
</dbReference>
<dbReference type="Pfam" id="PF02384">
    <property type="entry name" value="N6_Mtase"/>
    <property type="match status" value="1"/>
</dbReference>
<dbReference type="Gene3D" id="3.40.50.150">
    <property type="entry name" value="Vaccinia Virus protein VP39"/>
    <property type="match status" value="1"/>
</dbReference>
<evidence type="ECO:0000259" key="1">
    <source>
        <dbReference type="Pfam" id="PF02384"/>
    </source>
</evidence>
<reference evidence="2" key="1">
    <citation type="submission" date="2020-08" db="EMBL/GenBank/DDBJ databases">
        <title>Genome public.</title>
        <authorList>
            <person name="Liu C."/>
            <person name="Sun Q."/>
        </authorList>
    </citation>
    <scope>NUCLEOTIDE SEQUENCE</scope>
    <source>
        <strain evidence="2">NSJ-28</strain>
    </source>
</reference>
<dbReference type="GO" id="GO:0008170">
    <property type="term" value="F:N-methyltransferase activity"/>
    <property type="evidence" value="ECO:0007669"/>
    <property type="project" value="InterPro"/>
</dbReference>
<keyword evidence="3" id="KW-1185">Reference proteome</keyword>
<comment type="caution">
    <text evidence="2">The sequence shown here is derived from an EMBL/GenBank/DDBJ whole genome shotgun (WGS) entry which is preliminary data.</text>
</comment>
<name>A0A923LSZ9_9FIRM</name>
<dbReference type="InterPro" id="IPR029063">
    <property type="entry name" value="SAM-dependent_MTases_sf"/>
</dbReference>
<dbReference type="GO" id="GO:0032259">
    <property type="term" value="P:methylation"/>
    <property type="evidence" value="ECO:0007669"/>
    <property type="project" value="UniProtKB-KW"/>
</dbReference>